<dbReference type="InterPro" id="IPR041577">
    <property type="entry name" value="RT_RNaseH_2"/>
</dbReference>
<dbReference type="SUPFAM" id="SSF56672">
    <property type="entry name" value="DNA/RNA polymerases"/>
    <property type="match status" value="1"/>
</dbReference>
<dbReference type="InterPro" id="IPR002156">
    <property type="entry name" value="RNaseH_domain"/>
</dbReference>
<dbReference type="InterPro" id="IPR043128">
    <property type="entry name" value="Rev_trsase/Diguanyl_cyclase"/>
</dbReference>
<dbReference type="Gene3D" id="3.30.420.10">
    <property type="entry name" value="Ribonuclease H-like superfamily/Ribonuclease H"/>
    <property type="match status" value="1"/>
</dbReference>
<keyword evidence="5" id="KW-1185">Reference proteome</keyword>
<sequence>MGLAAASLEDFPYRGSRCHLPTIHAGCFKTIGRNVHAYVDDIAVMTRKGSDLISDLTETFENLRRFVSRLGEKALPLYKLLKKTNKFVWDDAEDAALQGLKEILTSPPILAAPEDSEPMLLYLAASNRVISLVIVVERKEEGHEYGVQRPVYYISEVLTESKQRYPHFQKLAYGVFLGSRKLRHYFQEHPVTVVSKAPLSTILNNADATGCTAKWGIELSAFNMNYKARTAIKSQILADFVADWTEAPDANLEPEPETWVMHFDGSKQHQGSGAGVTLKSPTEEELQYVLQIHFEATNNMAEYEALLHSLRIAKEIGIKHIICCGDFDLVAQQVAGTWNARNSVMAAYRDEVDEIAKCFLGYEVKKEAPGASRRPKSIRSGVTRRPNHRAARPGWGPRRPMVWGPRASTDAALPPTYTLRRENPIAESDDTEIVPETPSPPIPSRRIQEIASGTLPERGIITGGLYITMIASGLMCE</sequence>
<evidence type="ECO:0000256" key="1">
    <source>
        <dbReference type="SAM" id="MobiDB-lite"/>
    </source>
</evidence>
<feature type="domain" description="Reverse transcriptase/retrotransposon-derived protein RNase H-like" evidence="3">
    <location>
        <begin position="89"/>
        <end position="193"/>
    </location>
</feature>
<dbReference type="PANTHER" id="PTHR48475">
    <property type="entry name" value="RIBONUCLEASE H"/>
    <property type="match status" value="1"/>
</dbReference>
<dbReference type="CDD" id="cd09279">
    <property type="entry name" value="RNase_HI_like"/>
    <property type="match status" value="1"/>
</dbReference>
<dbReference type="Pfam" id="PF17919">
    <property type="entry name" value="RT_RNaseH_2"/>
    <property type="match status" value="1"/>
</dbReference>
<dbReference type="InterPro" id="IPR036397">
    <property type="entry name" value="RNaseH_sf"/>
</dbReference>
<feature type="region of interest" description="Disordered" evidence="1">
    <location>
        <begin position="424"/>
        <end position="444"/>
    </location>
</feature>
<dbReference type="Pfam" id="PF13456">
    <property type="entry name" value="RVT_3"/>
    <property type="match status" value="1"/>
</dbReference>
<comment type="caution">
    <text evidence="4">The sequence shown here is derived from an EMBL/GenBank/DDBJ whole genome shotgun (WGS) entry which is preliminary data.</text>
</comment>
<dbReference type="Gene3D" id="3.30.70.270">
    <property type="match status" value="1"/>
</dbReference>
<evidence type="ECO:0000313" key="4">
    <source>
        <dbReference type="EMBL" id="KAK1678540.1"/>
    </source>
</evidence>
<dbReference type="InterPro" id="IPR043502">
    <property type="entry name" value="DNA/RNA_pol_sf"/>
</dbReference>
<dbReference type="SUPFAM" id="SSF53098">
    <property type="entry name" value="Ribonuclease H-like"/>
    <property type="match status" value="1"/>
</dbReference>
<dbReference type="AlphaFoldDB" id="A0AAD8WS40"/>
<organism evidence="4 5">
    <name type="scientific">Lolium multiflorum</name>
    <name type="common">Italian ryegrass</name>
    <name type="synonym">Lolium perenne subsp. multiflorum</name>
    <dbReference type="NCBI Taxonomy" id="4521"/>
    <lineage>
        <taxon>Eukaryota</taxon>
        <taxon>Viridiplantae</taxon>
        <taxon>Streptophyta</taxon>
        <taxon>Embryophyta</taxon>
        <taxon>Tracheophyta</taxon>
        <taxon>Spermatophyta</taxon>
        <taxon>Magnoliopsida</taxon>
        <taxon>Liliopsida</taxon>
        <taxon>Poales</taxon>
        <taxon>Poaceae</taxon>
        <taxon>BOP clade</taxon>
        <taxon>Pooideae</taxon>
        <taxon>Poodae</taxon>
        <taxon>Poeae</taxon>
        <taxon>Poeae Chloroplast Group 2 (Poeae type)</taxon>
        <taxon>Loliodinae</taxon>
        <taxon>Loliinae</taxon>
        <taxon>Lolium</taxon>
    </lineage>
</organism>
<evidence type="ECO:0000259" key="2">
    <source>
        <dbReference type="Pfam" id="PF13456"/>
    </source>
</evidence>
<dbReference type="GO" id="GO:0004523">
    <property type="term" value="F:RNA-DNA hybrid ribonuclease activity"/>
    <property type="evidence" value="ECO:0007669"/>
    <property type="project" value="InterPro"/>
</dbReference>
<feature type="domain" description="RNase H type-1" evidence="2">
    <location>
        <begin position="263"/>
        <end position="364"/>
    </location>
</feature>
<dbReference type="Proteomes" id="UP001231189">
    <property type="component" value="Unassembled WGS sequence"/>
</dbReference>
<reference evidence="4" key="1">
    <citation type="submission" date="2023-07" db="EMBL/GenBank/DDBJ databases">
        <title>A chromosome-level genome assembly of Lolium multiflorum.</title>
        <authorList>
            <person name="Chen Y."/>
            <person name="Copetti D."/>
            <person name="Kolliker R."/>
            <person name="Studer B."/>
        </authorList>
    </citation>
    <scope>NUCLEOTIDE SEQUENCE</scope>
    <source>
        <strain evidence="4">02402/16</strain>
        <tissue evidence="4">Leaf</tissue>
    </source>
</reference>
<evidence type="ECO:0000313" key="5">
    <source>
        <dbReference type="Proteomes" id="UP001231189"/>
    </source>
</evidence>
<proteinExistence type="predicted"/>
<feature type="region of interest" description="Disordered" evidence="1">
    <location>
        <begin position="370"/>
        <end position="407"/>
    </location>
</feature>
<dbReference type="InterPro" id="IPR012337">
    <property type="entry name" value="RNaseH-like_sf"/>
</dbReference>
<name>A0AAD8WS40_LOLMU</name>
<dbReference type="GO" id="GO:0003676">
    <property type="term" value="F:nucleic acid binding"/>
    <property type="evidence" value="ECO:0007669"/>
    <property type="project" value="InterPro"/>
</dbReference>
<dbReference type="PANTHER" id="PTHR48475:SF1">
    <property type="entry name" value="RNASE H TYPE-1 DOMAIN-CONTAINING PROTEIN"/>
    <property type="match status" value="1"/>
</dbReference>
<accession>A0AAD8WS40</accession>
<evidence type="ECO:0000259" key="3">
    <source>
        <dbReference type="Pfam" id="PF17919"/>
    </source>
</evidence>
<protein>
    <recommendedName>
        <fullName evidence="6">RNase H type-1 domain-containing protein</fullName>
    </recommendedName>
</protein>
<gene>
    <name evidence="4" type="ORF">QYE76_039388</name>
</gene>
<dbReference type="EMBL" id="JAUUTY010000002">
    <property type="protein sequence ID" value="KAK1678540.1"/>
    <property type="molecule type" value="Genomic_DNA"/>
</dbReference>
<evidence type="ECO:0008006" key="6">
    <source>
        <dbReference type="Google" id="ProtNLM"/>
    </source>
</evidence>